<dbReference type="InterPro" id="IPR011335">
    <property type="entry name" value="Restrct_endonuc-II-like"/>
</dbReference>
<dbReference type="Gene3D" id="1.10.720.30">
    <property type="entry name" value="SAP domain"/>
    <property type="match status" value="1"/>
</dbReference>
<dbReference type="SUPFAM" id="SSF68906">
    <property type="entry name" value="SAP domain"/>
    <property type="match status" value="1"/>
</dbReference>
<dbReference type="Proteomes" id="UP001652582">
    <property type="component" value="Chromosome 7"/>
</dbReference>
<dbReference type="PANTHER" id="PTHR46609">
    <property type="entry name" value="EXONUCLEASE, PHAGE-TYPE/RECB, C-TERMINAL DOMAIN-CONTAINING PROTEIN"/>
    <property type="match status" value="1"/>
</dbReference>
<evidence type="ECO:0000313" key="5">
    <source>
        <dbReference type="RefSeq" id="XP_023953422.2"/>
    </source>
</evidence>
<dbReference type="CDD" id="cd22343">
    <property type="entry name" value="PDDEXK_lambda_exonuclease-like"/>
    <property type="match status" value="1"/>
</dbReference>
<dbReference type="Gene3D" id="3.90.320.10">
    <property type="match status" value="1"/>
</dbReference>
<reference evidence="5" key="1">
    <citation type="submission" date="2025-08" db="UniProtKB">
        <authorList>
            <consortium name="RefSeq"/>
        </authorList>
    </citation>
    <scope>IDENTIFICATION</scope>
</reference>
<evidence type="ECO:0000256" key="1">
    <source>
        <dbReference type="PROSITE-ProRule" id="PRU00325"/>
    </source>
</evidence>
<dbReference type="GO" id="GO:0006281">
    <property type="term" value="P:DNA repair"/>
    <property type="evidence" value="ECO:0007669"/>
    <property type="project" value="UniProtKB-ARBA"/>
</dbReference>
<dbReference type="Pfam" id="PF02037">
    <property type="entry name" value="SAP"/>
    <property type="match status" value="1"/>
</dbReference>
<feature type="domain" description="SAP" evidence="2">
    <location>
        <begin position="8"/>
        <end position="42"/>
    </location>
</feature>
<dbReference type="RefSeq" id="XP_023953422.2">
    <property type="nucleotide sequence ID" value="XM_024097654.2"/>
</dbReference>
<keyword evidence="4" id="KW-1185">Reference proteome</keyword>
<name>A0A6J1P6G3_BICAN</name>
<dbReference type="InterPro" id="IPR051703">
    <property type="entry name" value="NF-kappa-B_Signaling_Reg"/>
</dbReference>
<dbReference type="InterPro" id="IPR007527">
    <property type="entry name" value="Znf_SWIM"/>
</dbReference>
<dbReference type="SUPFAM" id="SSF52980">
    <property type="entry name" value="Restriction endonuclease-like"/>
    <property type="match status" value="1"/>
</dbReference>
<dbReference type="GeneID" id="112057163"/>
<dbReference type="AlphaFoldDB" id="A0A6J1P6G3"/>
<dbReference type="GO" id="GO:0008270">
    <property type="term" value="F:zinc ion binding"/>
    <property type="evidence" value="ECO:0007669"/>
    <property type="project" value="UniProtKB-KW"/>
</dbReference>
<proteinExistence type="predicted"/>
<dbReference type="InterPro" id="IPR011604">
    <property type="entry name" value="PDDEXK-like_dom_sf"/>
</dbReference>
<dbReference type="OrthoDB" id="261614at2759"/>
<dbReference type="PANTHER" id="PTHR46609:SF8">
    <property type="entry name" value="YQAJ VIRAL RECOMBINASE DOMAIN-CONTAINING PROTEIN"/>
    <property type="match status" value="1"/>
</dbReference>
<gene>
    <name evidence="5" type="primary">LOC112057163</name>
</gene>
<keyword evidence="1" id="KW-0863">Zinc-finger</keyword>
<organism evidence="4 5">
    <name type="scientific">Bicyclus anynana</name>
    <name type="common">Squinting bush brown butterfly</name>
    <dbReference type="NCBI Taxonomy" id="110368"/>
    <lineage>
        <taxon>Eukaryota</taxon>
        <taxon>Metazoa</taxon>
        <taxon>Ecdysozoa</taxon>
        <taxon>Arthropoda</taxon>
        <taxon>Hexapoda</taxon>
        <taxon>Insecta</taxon>
        <taxon>Pterygota</taxon>
        <taxon>Neoptera</taxon>
        <taxon>Endopterygota</taxon>
        <taxon>Lepidoptera</taxon>
        <taxon>Glossata</taxon>
        <taxon>Ditrysia</taxon>
        <taxon>Papilionoidea</taxon>
        <taxon>Nymphalidae</taxon>
        <taxon>Satyrinae</taxon>
        <taxon>Satyrini</taxon>
        <taxon>Mycalesina</taxon>
        <taxon>Bicyclus</taxon>
    </lineage>
</organism>
<dbReference type="InterPro" id="IPR036361">
    <property type="entry name" value="SAP_dom_sf"/>
</dbReference>
<evidence type="ECO:0000259" key="3">
    <source>
        <dbReference type="PROSITE" id="PS50966"/>
    </source>
</evidence>
<accession>A0A6J1P6G3</accession>
<dbReference type="PROSITE" id="PS50800">
    <property type="entry name" value="SAP"/>
    <property type="match status" value="1"/>
</dbReference>
<evidence type="ECO:0000259" key="2">
    <source>
        <dbReference type="PROSITE" id="PS50800"/>
    </source>
</evidence>
<dbReference type="PROSITE" id="PS50966">
    <property type="entry name" value="ZF_SWIM"/>
    <property type="match status" value="1"/>
</dbReference>
<dbReference type="SMART" id="SM00513">
    <property type="entry name" value="SAP"/>
    <property type="match status" value="1"/>
</dbReference>
<keyword evidence="1" id="KW-0862">Zinc</keyword>
<dbReference type="Pfam" id="PF09588">
    <property type="entry name" value="YqaJ"/>
    <property type="match status" value="1"/>
</dbReference>
<evidence type="ECO:0000313" key="4">
    <source>
        <dbReference type="Proteomes" id="UP001652582"/>
    </source>
</evidence>
<keyword evidence="1" id="KW-0479">Metal-binding</keyword>
<sequence>MDALKQTYSTWRICELKAELKKRGASLKGKKADLVERLELYDQNFNFGNTAIPENDDPSMQVPDANTYWDINSNTMLPPLNELHIRQYFCFTNKKLDEAKTLYESRYLILARASNVGDTTFIKGVCKKTMKALQYEVHVKLHQNGTPQESHCECPAGSGVEAKCKHFGVLLHGIAHMVRDKVVLLHQVCTQQLQTFHVPKGPFTASPLVAHKLPKKKPAKKFTPYPVQNICKENYNTKFRSLILNFPNSTMPFKQLFEPANPYAIVWDHAYTSKNPEDELLEKLNLLHVTNFTINNIEKNTRRQKESSLWHEERKYRITASKFYTVCHLRDSSKPGFSKIILNERNFKSRATTHGILNESVALKEYVKKYDVNIEPCGLFINKERPYLGATPDGLLGNETIIEIKCPYTSRNKMISPVTVPYLVYDNINKTLVIKKSSPYYYQIQGQLYCTEKLYCNLIVYTYKEMVVIFVSRDNEFINNMLNKLDNFYYNYFKAEILKQLLYNEYDLIKKRSQ</sequence>
<dbReference type="InterPro" id="IPR019080">
    <property type="entry name" value="YqaJ_viral_recombinase"/>
</dbReference>
<dbReference type="InterPro" id="IPR003034">
    <property type="entry name" value="SAP_dom"/>
</dbReference>
<dbReference type="KEGG" id="bany:112057163"/>
<protein>
    <submittedName>
        <fullName evidence="5">Uncharacterized protein LOC112057163</fullName>
    </submittedName>
</protein>
<feature type="domain" description="SWIM-type" evidence="3">
    <location>
        <begin position="135"/>
        <end position="175"/>
    </location>
</feature>